<name>A0A7W6ET89_9BACT</name>
<dbReference type="NCBIfam" id="TIGR04183">
    <property type="entry name" value="Por_Secre_tail"/>
    <property type="match status" value="1"/>
</dbReference>
<dbReference type="InterPro" id="IPR035986">
    <property type="entry name" value="PKD_dom_sf"/>
</dbReference>
<dbReference type="EMBL" id="JACIBY010000016">
    <property type="protein sequence ID" value="MBB3841352.1"/>
    <property type="molecule type" value="Genomic_DNA"/>
</dbReference>
<dbReference type="Pfam" id="PF18962">
    <property type="entry name" value="Por_Secre_tail"/>
    <property type="match status" value="1"/>
</dbReference>
<evidence type="ECO:0000313" key="2">
    <source>
        <dbReference type="EMBL" id="MBB3841352.1"/>
    </source>
</evidence>
<feature type="domain" description="Secretion system C-terminal sorting" evidence="1">
    <location>
        <begin position="1284"/>
        <end position="1356"/>
    </location>
</feature>
<keyword evidence="3" id="KW-1185">Reference proteome</keyword>
<evidence type="ECO:0000313" key="3">
    <source>
        <dbReference type="Proteomes" id="UP000541352"/>
    </source>
</evidence>
<dbReference type="InterPro" id="IPR013783">
    <property type="entry name" value="Ig-like_fold"/>
</dbReference>
<sequence>MKNFIYKSTIFGWIVPFILGLGSVVASPVKASKVNTPPTITAKTISVPGGSGGIEKEIATALDGESDNLEITASNLPANITLTNIENSDGTVTALVSVGCYVSAGSYSVTLTVKDPEGASATDVLTINVTANTMPVLAYAATASVNGGGSLTINPTAGPSDNSNDFTVGVDNQGTFTGDIAVDPVTGVITITNAAPVGTHQITMKISEACEFEETATFELTVTNTKPTILGATISRQQGTLTGLNATIATVNDVETAAGSLSVTATTPLPSGISISGITNVNGTINANVRASCFAAIGNNTVELKVTDENGGTATANLIVNVTANSLPTITYGNQTVNMMGGLTVNPASGPSDNGEFGAITITDVDGYTGDIDVDSNTGEISISNAAPLGTHTITVRIMDNCEVTNTTTFTLTVTNTNPTIKGTVISRQQGSAETVSTIANVDDTETAKGSLTVTATTVPTGISVSNITNTNGVMSAMVSAGCYTNSGENTVVLTVKDGNGGTATANLIVNVTANSLPTLSYANSTVSVAGATTINPATGPADNGSYGGLTIEDKGTFTGDISIDPTTAVLSVSNAAPLGVHTITVKIYDNCEEYTETSFTLTVEGCTSTLTAGAVTNPTTCTSPVGSIAFTTNLANGDYTLNFTSSAGATTSPQPVKVAGGAFSLGGLLAGTYSNFSITSLGCTASAMSSKVITAKIPPTATLAGGSEVCQQSSAPVLTFTASNGSAPYRFGYRINGGSVLYLESTSAVATLAPSTQVAGVFTYTLESVSDGNGCSQSQSGSAKLTVNYRASVPQNVSLSVDGVNVAVGEIKEVCSLSSGTPLTFNATCAVGEIVLHSVDGGEYSAGIPVALVDNQFHNYRVRCRKSDGTPSCIESESGVMRLKLVAIPSAPTVSLSPERSCNPAASFSGQSTCGSLRTIWYNATTNVALPSLPSTVPTATTSYYARCQTDNGCVSEKSNVVTFTLIPTHIVPVISASQEIVCTGTTVKVSANCPAGSTTFWNTGVTTPSFEVSFNNITKQTYWAKCLFEGGCQSLESIHKNVYWDAFVVTLINVGQSKSATKSTNNRSEWELQFLTRDGGPDLVASAQQNPTLYFVENPNKTAPRYWTVNADACALGTEGSLTFDLSTTPETGVIQSYNTHENTAPFFMYANREGWTELYSPNHPAFGFYLDNGAGGNVYDAGLPKGLYKLSVRYWDQKGLGLYPATRKPQGNVLAYHEYWFRIQSKDGVGVGAARTAESSGQGANGKGQEAIGKWQEANGKGQGSDNEQQLTDNGSFASVMPNPVTNVLRLKVQNRKGQVVQTTLTDATGREVLRRQFVPETNTHQEEFGVSELPTGMYFMKVTTPEKSALLKVVKL</sequence>
<dbReference type="CDD" id="cd00146">
    <property type="entry name" value="PKD"/>
    <property type="match status" value="1"/>
</dbReference>
<organism evidence="2 3">
    <name type="scientific">Runella defluvii</name>
    <dbReference type="NCBI Taxonomy" id="370973"/>
    <lineage>
        <taxon>Bacteria</taxon>
        <taxon>Pseudomonadati</taxon>
        <taxon>Bacteroidota</taxon>
        <taxon>Cytophagia</taxon>
        <taxon>Cytophagales</taxon>
        <taxon>Spirosomataceae</taxon>
        <taxon>Runella</taxon>
    </lineage>
</organism>
<gene>
    <name evidence="2" type="ORF">FHS57_005380</name>
</gene>
<dbReference type="RefSeq" id="WP_183978967.1">
    <property type="nucleotide sequence ID" value="NZ_JACIBY010000016.1"/>
</dbReference>
<dbReference type="InterPro" id="IPR026444">
    <property type="entry name" value="Secre_tail"/>
</dbReference>
<accession>A0A7W6ET89</accession>
<evidence type="ECO:0000259" key="1">
    <source>
        <dbReference type="Pfam" id="PF18962"/>
    </source>
</evidence>
<dbReference type="Gene3D" id="2.60.40.10">
    <property type="entry name" value="Immunoglobulins"/>
    <property type="match status" value="2"/>
</dbReference>
<proteinExistence type="predicted"/>
<reference evidence="2 3" key="1">
    <citation type="submission" date="2020-08" db="EMBL/GenBank/DDBJ databases">
        <title>Genomic Encyclopedia of Type Strains, Phase IV (KMG-IV): sequencing the most valuable type-strain genomes for metagenomic binning, comparative biology and taxonomic classification.</title>
        <authorList>
            <person name="Goeker M."/>
        </authorList>
    </citation>
    <scope>NUCLEOTIDE SEQUENCE [LARGE SCALE GENOMIC DNA]</scope>
    <source>
        <strain evidence="2 3">DSM 17976</strain>
    </source>
</reference>
<comment type="caution">
    <text evidence="2">The sequence shown here is derived from an EMBL/GenBank/DDBJ whole genome shotgun (WGS) entry which is preliminary data.</text>
</comment>
<dbReference type="SUPFAM" id="SSF49299">
    <property type="entry name" value="PKD domain"/>
    <property type="match status" value="1"/>
</dbReference>
<dbReference type="Proteomes" id="UP000541352">
    <property type="component" value="Unassembled WGS sequence"/>
</dbReference>
<protein>
    <recommendedName>
        <fullName evidence="1">Secretion system C-terminal sorting domain-containing protein</fullName>
    </recommendedName>
</protein>